<evidence type="ECO:0000256" key="1">
    <source>
        <dbReference type="SAM" id="SignalP"/>
    </source>
</evidence>
<dbReference type="EMBL" id="CP034547">
    <property type="protein sequence ID" value="AZQ56200.1"/>
    <property type="molecule type" value="Genomic_DNA"/>
</dbReference>
<organism evidence="2 3">
    <name type="scientific">Burkholderia cenocepacia</name>
    <dbReference type="NCBI Taxonomy" id="95486"/>
    <lineage>
        <taxon>Bacteria</taxon>
        <taxon>Pseudomonadati</taxon>
        <taxon>Pseudomonadota</taxon>
        <taxon>Betaproteobacteria</taxon>
        <taxon>Burkholderiales</taxon>
        <taxon>Burkholderiaceae</taxon>
        <taxon>Burkholderia</taxon>
        <taxon>Burkholderia cepacia complex</taxon>
    </lineage>
</organism>
<feature type="signal peptide" evidence="1">
    <location>
        <begin position="1"/>
        <end position="19"/>
    </location>
</feature>
<feature type="chain" id="PRO_5019262492" description="Lipoprotein" evidence="1">
    <location>
        <begin position="20"/>
        <end position="259"/>
    </location>
</feature>
<evidence type="ECO:0000313" key="3">
    <source>
        <dbReference type="Proteomes" id="UP000277191"/>
    </source>
</evidence>
<gene>
    <name evidence="2" type="ORF">D5R55_36055</name>
</gene>
<dbReference type="Proteomes" id="UP000277191">
    <property type="component" value="Chromosome 3"/>
</dbReference>
<name>A0A3S9NKI1_9BURK</name>
<sequence>MTKSIFALATIIICGSACAESTCADIHGQQNFPPLNIGSGSVCFIQEPVLDPKTKELIGADAISLYYIANGSVPVKAEGRGLLYDDTPGKIVDAFSSSIDRGHTENIFVIHSMNVRSSLVEPNSSGKFYSVSVFDLVDKKLRRDARASEWFGADYSWLSDGRNIIYKFPYQSKIDVLRAIDSQFSSLMRNGEKIPVVVNKKSYLFDDSSIKNKTRKYLIKGDRAVVEDVSAGWCRVNYSSGKAPLDMWLMCTTLDAAPQ</sequence>
<protein>
    <recommendedName>
        <fullName evidence="4">Lipoprotein</fullName>
    </recommendedName>
</protein>
<proteinExistence type="predicted"/>
<dbReference type="AlphaFoldDB" id="A0A3S9NKI1"/>
<accession>A0A3S9NKI1</accession>
<evidence type="ECO:0000313" key="2">
    <source>
        <dbReference type="EMBL" id="AZQ56200.1"/>
    </source>
</evidence>
<keyword evidence="1" id="KW-0732">Signal</keyword>
<evidence type="ECO:0008006" key="4">
    <source>
        <dbReference type="Google" id="ProtNLM"/>
    </source>
</evidence>
<reference evidence="2 3" key="1">
    <citation type="submission" date="2018-12" db="EMBL/GenBank/DDBJ databases">
        <title>Cadmium resistance mechanism in endophytic bacteria Burkholderia cenocepacia YG-3.</title>
        <authorList>
            <person name="Zhang X."/>
            <person name="Wang X."/>
            <person name="Zhu Y."/>
        </authorList>
    </citation>
    <scope>NUCLEOTIDE SEQUENCE [LARGE SCALE GENOMIC DNA]</scope>
    <source>
        <strain evidence="2 3">YG-3</strain>
    </source>
</reference>